<dbReference type="RefSeq" id="WP_129471913.1">
    <property type="nucleotide sequence ID" value="NZ_SAWZ01000008.1"/>
</dbReference>
<evidence type="ECO:0000256" key="2">
    <source>
        <dbReference type="ARBA" id="ARBA00004162"/>
    </source>
</evidence>
<comment type="function">
    <text evidence="1 10">Controls the rotational direction of flagella during chemotaxis.</text>
</comment>
<keyword evidence="12" id="KW-1185">Reference proteome</keyword>
<keyword evidence="4" id="KW-1003">Cell membrane</keyword>
<proteinExistence type="inferred from homology"/>
<dbReference type="InterPro" id="IPR005503">
    <property type="entry name" value="FliL"/>
</dbReference>
<dbReference type="PANTHER" id="PTHR35091">
    <property type="entry name" value="FLAGELLAR PROTEIN FLIL"/>
    <property type="match status" value="1"/>
</dbReference>
<evidence type="ECO:0000256" key="8">
    <source>
        <dbReference type="ARBA" id="ARBA00022989"/>
    </source>
</evidence>
<evidence type="ECO:0000256" key="5">
    <source>
        <dbReference type="ARBA" id="ARBA00022500"/>
    </source>
</evidence>
<accession>A0A4Q1JSK9</accession>
<keyword evidence="9 10" id="KW-0472">Membrane</keyword>
<evidence type="ECO:0000256" key="7">
    <source>
        <dbReference type="ARBA" id="ARBA00022779"/>
    </source>
</evidence>
<evidence type="ECO:0000256" key="1">
    <source>
        <dbReference type="ARBA" id="ARBA00002254"/>
    </source>
</evidence>
<keyword evidence="6 10" id="KW-0812">Transmembrane</keyword>
<dbReference type="GO" id="GO:0005886">
    <property type="term" value="C:plasma membrane"/>
    <property type="evidence" value="ECO:0007669"/>
    <property type="project" value="UniProtKB-SubCell"/>
</dbReference>
<keyword evidence="7 10" id="KW-0283">Flagellar rotation</keyword>
<protein>
    <recommendedName>
        <fullName evidence="10">Flagellar protein FliL</fullName>
    </recommendedName>
</protein>
<dbReference type="Proteomes" id="UP000289784">
    <property type="component" value="Unassembled WGS sequence"/>
</dbReference>
<keyword evidence="11" id="KW-0282">Flagellum</keyword>
<dbReference type="Pfam" id="PF03748">
    <property type="entry name" value="FliL"/>
    <property type="match status" value="1"/>
</dbReference>
<organism evidence="11 12">
    <name type="scientific">Pseudoxanthomonas composti</name>
    <dbReference type="NCBI Taxonomy" id="2137479"/>
    <lineage>
        <taxon>Bacteria</taxon>
        <taxon>Pseudomonadati</taxon>
        <taxon>Pseudomonadota</taxon>
        <taxon>Gammaproteobacteria</taxon>
        <taxon>Lysobacterales</taxon>
        <taxon>Lysobacteraceae</taxon>
        <taxon>Pseudoxanthomonas</taxon>
    </lineage>
</organism>
<evidence type="ECO:0000256" key="4">
    <source>
        <dbReference type="ARBA" id="ARBA00022475"/>
    </source>
</evidence>
<reference evidence="11 12" key="1">
    <citation type="submission" date="2019-01" db="EMBL/GenBank/DDBJ databases">
        <title>Pseudoxanthomonas composti sp. nov., isolated from compost.</title>
        <authorList>
            <person name="Yang G."/>
        </authorList>
    </citation>
    <scope>NUCLEOTIDE SEQUENCE [LARGE SCALE GENOMIC DNA]</scope>
    <source>
        <strain evidence="11 12">GSS15</strain>
    </source>
</reference>
<keyword evidence="5 10" id="KW-0145">Chemotaxis</keyword>
<name>A0A4Q1JSK9_9GAMM</name>
<sequence length="172" mass="17843">MSDKKAPAKAAAADKGEKKGGKLPLIIAIVAVLAAGGAGAGWYLSSKKATEAEHAAAEPKKPAVPAPALYLPLEPAFVVNLSGANGGPQYLQVEVQLMTRDAVQLEHLKANAPAIRADLLMLFAQQSGTDIVDVPGRKKLQAAALAEVQKLMTAETGEKCAEGLLFTSFVTQ</sequence>
<dbReference type="OrthoDB" id="5616092at2"/>
<gene>
    <name evidence="11" type="ORF">EPA99_14270</name>
</gene>
<keyword evidence="11" id="KW-0966">Cell projection</keyword>
<dbReference type="EMBL" id="SAWZ01000008">
    <property type="protein sequence ID" value="RXR02646.1"/>
    <property type="molecule type" value="Genomic_DNA"/>
</dbReference>
<evidence type="ECO:0000256" key="6">
    <source>
        <dbReference type="ARBA" id="ARBA00022692"/>
    </source>
</evidence>
<evidence type="ECO:0000256" key="3">
    <source>
        <dbReference type="ARBA" id="ARBA00008281"/>
    </source>
</evidence>
<comment type="caution">
    <text evidence="11">The sequence shown here is derived from an EMBL/GenBank/DDBJ whole genome shotgun (WGS) entry which is preliminary data.</text>
</comment>
<evidence type="ECO:0000313" key="11">
    <source>
        <dbReference type="EMBL" id="RXR02646.1"/>
    </source>
</evidence>
<dbReference type="GO" id="GO:0009425">
    <property type="term" value="C:bacterial-type flagellum basal body"/>
    <property type="evidence" value="ECO:0007669"/>
    <property type="project" value="InterPro"/>
</dbReference>
<keyword evidence="10" id="KW-0997">Cell inner membrane</keyword>
<comment type="subcellular location">
    <subcellularLocation>
        <location evidence="10">Cell inner membrane</location>
    </subcellularLocation>
    <subcellularLocation>
        <location evidence="2">Cell membrane</location>
        <topology evidence="2">Single-pass membrane protein</topology>
    </subcellularLocation>
</comment>
<keyword evidence="8 10" id="KW-1133">Transmembrane helix</keyword>
<evidence type="ECO:0000256" key="9">
    <source>
        <dbReference type="ARBA" id="ARBA00023136"/>
    </source>
</evidence>
<dbReference type="GO" id="GO:0006935">
    <property type="term" value="P:chemotaxis"/>
    <property type="evidence" value="ECO:0007669"/>
    <property type="project" value="UniProtKB-KW"/>
</dbReference>
<dbReference type="GO" id="GO:0071978">
    <property type="term" value="P:bacterial-type flagellum-dependent swarming motility"/>
    <property type="evidence" value="ECO:0007669"/>
    <property type="project" value="TreeGrafter"/>
</dbReference>
<evidence type="ECO:0000256" key="10">
    <source>
        <dbReference type="RuleBase" id="RU364125"/>
    </source>
</evidence>
<evidence type="ECO:0000313" key="12">
    <source>
        <dbReference type="Proteomes" id="UP000289784"/>
    </source>
</evidence>
<dbReference type="AlphaFoldDB" id="A0A4Q1JSK9"/>
<comment type="similarity">
    <text evidence="3 10">Belongs to the FliL family.</text>
</comment>
<feature type="transmembrane region" description="Helical" evidence="10">
    <location>
        <begin position="25"/>
        <end position="44"/>
    </location>
</feature>
<dbReference type="PANTHER" id="PTHR35091:SF2">
    <property type="entry name" value="FLAGELLAR PROTEIN FLIL"/>
    <property type="match status" value="1"/>
</dbReference>
<keyword evidence="11" id="KW-0969">Cilium</keyword>